<dbReference type="RefSeq" id="WP_246651045.1">
    <property type="nucleotide sequence ID" value="NZ_JAHKRM010000006.1"/>
</dbReference>
<dbReference type="InterPro" id="IPR041664">
    <property type="entry name" value="AAA_16"/>
</dbReference>
<dbReference type="SUPFAM" id="SSF46894">
    <property type="entry name" value="C-terminal effector domain of the bipartite response regulators"/>
    <property type="match status" value="1"/>
</dbReference>
<dbReference type="Pfam" id="PF13191">
    <property type="entry name" value="AAA_16"/>
    <property type="match status" value="1"/>
</dbReference>
<proteinExistence type="predicted"/>
<protein>
    <submittedName>
        <fullName evidence="4">LuxR C-terminal-related transcriptional regulator</fullName>
    </submittedName>
</protein>
<dbReference type="InterPro" id="IPR027417">
    <property type="entry name" value="P-loop_NTPase"/>
</dbReference>
<evidence type="ECO:0000313" key="5">
    <source>
        <dbReference type="Proteomes" id="UP001597097"/>
    </source>
</evidence>
<dbReference type="Gene3D" id="1.10.10.10">
    <property type="entry name" value="Winged helix-like DNA-binding domain superfamily/Winged helix DNA-binding domain"/>
    <property type="match status" value="1"/>
</dbReference>
<feature type="domain" description="HTH luxR-type" evidence="3">
    <location>
        <begin position="838"/>
        <end position="901"/>
    </location>
</feature>
<dbReference type="Proteomes" id="UP001597097">
    <property type="component" value="Unassembled WGS sequence"/>
</dbReference>
<dbReference type="InterPro" id="IPR036388">
    <property type="entry name" value="WH-like_DNA-bd_sf"/>
</dbReference>
<dbReference type="InterPro" id="IPR000792">
    <property type="entry name" value="Tscrpt_reg_LuxR_C"/>
</dbReference>
<keyword evidence="2" id="KW-0067">ATP-binding</keyword>
<dbReference type="EMBL" id="JBHUCM010000044">
    <property type="protein sequence ID" value="MFD1544702.1"/>
    <property type="molecule type" value="Genomic_DNA"/>
</dbReference>
<dbReference type="PANTHER" id="PTHR16305">
    <property type="entry name" value="TESTICULAR SOLUBLE ADENYLYL CYCLASE"/>
    <property type="match status" value="1"/>
</dbReference>
<dbReference type="SMART" id="SM00421">
    <property type="entry name" value="HTH_LUXR"/>
    <property type="match status" value="1"/>
</dbReference>
<evidence type="ECO:0000313" key="4">
    <source>
        <dbReference type="EMBL" id="MFD1544702.1"/>
    </source>
</evidence>
<comment type="caution">
    <text evidence="4">The sequence shown here is derived from an EMBL/GenBank/DDBJ whole genome shotgun (WGS) entry which is preliminary data.</text>
</comment>
<dbReference type="CDD" id="cd06170">
    <property type="entry name" value="LuxR_C_like"/>
    <property type="match status" value="1"/>
</dbReference>
<name>A0ABW4GTT5_9ACTN</name>
<evidence type="ECO:0000259" key="3">
    <source>
        <dbReference type="PROSITE" id="PS50043"/>
    </source>
</evidence>
<evidence type="ECO:0000256" key="1">
    <source>
        <dbReference type="ARBA" id="ARBA00022741"/>
    </source>
</evidence>
<dbReference type="Pfam" id="PF00196">
    <property type="entry name" value="GerE"/>
    <property type="match status" value="1"/>
</dbReference>
<evidence type="ECO:0000256" key="2">
    <source>
        <dbReference type="ARBA" id="ARBA00022840"/>
    </source>
</evidence>
<dbReference type="SUPFAM" id="SSF52540">
    <property type="entry name" value="P-loop containing nucleoside triphosphate hydrolases"/>
    <property type="match status" value="1"/>
</dbReference>
<gene>
    <name evidence="4" type="ORF">ACFSJ0_47210</name>
</gene>
<dbReference type="PROSITE" id="PS50043">
    <property type="entry name" value="HTH_LUXR_2"/>
    <property type="match status" value="1"/>
</dbReference>
<dbReference type="PANTHER" id="PTHR16305:SF35">
    <property type="entry name" value="TRANSCRIPTIONAL ACTIVATOR DOMAIN"/>
    <property type="match status" value="1"/>
</dbReference>
<dbReference type="InterPro" id="IPR016032">
    <property type="entry name" value="Sig_transdc_resp-reg_C-effctor"/>
</dbReference>
<dbReference type="PROSITE" id="PS00622">
    <property type="entry name" value="HTH_LUXR_1"/>
    <property type="match status" value="1"/>
</dbReference>
<sequence>MVLLGRKREQAQIEALIAEAKDGRSASLVIRGEPGIGKSALLGHADQLAEGLQRLHGTGIETEAELPFAALHLLLRPTLDRIGALPAPQTRALEGAFGLATAPPDRFLIGLAALSLLTELAEDGPLLVLVDDAQWMDRSSAEALLFTARRLHSEGIALLFAARDTFHAPGVPELRLNGLDRQAASDLLREHTPGLGPAVRERILATSGGNPLALIELPRVPDALPDVQEPLPLPRRIQEAYEARIAVLPPDTQTMLLVAALDDAGDLDVVVRAAGKLGVGAGALGPAERAGFLSTAGGRLSFGHPLMRTAAARRAAYGERVTVHHALAGALNDDQDADRRAWHLAAAVTGRDEPIAAALEQAADRARERAGHAAAAAALERAARLTPTLAERARRLALAAEAAAEAGALEHAQILADQVRRLGDDPLTLARLAGLRGRIAFDRGNVHDAHRILLDGAASIADVDRKEAALILLDAVRNAWYLSDPAAVAEAAARLAELPLTPEDGMDGFVRAARAMADFLAGDLDRALPPFRELIAVAVAVPTGMTALRISVCSLAGISGDFDNGLAIAQSVIEECRAEGMAGLLSLGQVVLAIHQMYLGRFRDAIATATEGRQLATDIGQTHRIAHFESAMAMVAAVQGREQDCRELAERTIAHHEAHPVATIVGWAEWALGLLDLGQGRFEAALERFEAAALGPLRHQIMPIYFAPDQIEAAVRLGLPDRAAEPLTRFESWATAARHPWADAVLHRCRALLAHDEEEAQQHWEQAARSHAEANRPYERARTDLLHGEWLRRARRRNESRTRLRAALETFDRVDAAPWAERARAELRAAGETVAPGAPDLIALLSPQELQVVRLAATGATNRKIAAQLFLSPRTVSHHLYRAFPKLGVTTRTELARLDLV</sequence>
<dbReference type="PRINTS" id="PR00038">
    <property type="entry name" value="HTHLUXR"/>
</dbReference>
<organism evidence="4 5">
    <name type="scientific">Nonomuraea guangzhouensis</name>
    <dbReference type="NCBI Taxonomy" id="1291555"/>
    <lineage>
        <taxon>Bacteria</taxon>
        <taxon>Bacillati</taxon>
        <taxon>Actinomycetota</taxon>
        <taxon>Actinomycetes</taxon>
        <taxon>Streptosporangiales</taxon>
        <taxon>Streptosporangiaceae</taxon>
        <taxon>Nonomuraea</taxon>
    </lineage>
</organism>
<keyword evidence="5" id="KW-1185">Reference proteome</keyword>
<accession>A0ABW4GTT5</accession>
<dbReference type="SUPFAM" id="SSF48452">
    <property type="entry name" value="TPR-like"/>
    <property type="match status" value="1"/>
</dbReference>
<reference evidence="5" key="1">
    <citation type="journal article" date="2019" name="Int. J. Syst. Evol. Microbiol.">
        <title>The Global Catalogue of Microorganisms (GCM) 10K type strain sequencing project: providing services to taxonomists for standard genome sequencing and annotation.</title>
        <authorList>
            <consortium name="The Broad Institute Genomics Platform"/>
            <consortium name="The Broad Institute Genome Sequencing Center for Infectious Disease"/>
            <person name="Wu L."/>
            <person name="Ma J."/>
        </authorList>
    </citation>
    <scope>NUCLEOTIDE SEQUENCE [LARGE SCALE GENOMIC DNA]</scope>
    <source>
        <strain evidence="5">CGMCC 1.15399</strain>
    </source>
</reference>
<dbReference type="InterPro" id="IPR011990">
    <property type="entry name" value="TPR-like_helical_dom_sf"/>
</dbReference>
<keyword evidence="1" id="KW-0547">Nucleotide-binding</keyword>